<evidence type="ECO:0000256" key="1">
    <source>
        <dbReference type="SAM" id="Phobius"/>
    </source>
</evidence>
<keyword evidence="1" id="KW-0812">Transmembrane</keyword>
<gene>
    <name evidence="2" type="ORF">T233_01244</name>
</gene>
<dbReference type="STRING" id="1408226.T233_01244"/>
<proteinExistence type="predicted"/>
<sequence>MNRHPFIILSFYLTVLSLLMTITHPVWRLVAWLVSLLLINVTNHDRNHLKKLCQWQLGLIIVSSLSNFLFIRQGLTVLWRPTVHIGHHSISFPLSLEAALYGLFFGVMMAAMLNWFYLFSQALSSRDIVFLFGKRLPMFSFLLTLSLRLVHRFNELLIEIQYALDGLGASNRPPRSFKARLYPYQQKWLKVWDVGFAESLGLANALEEKRLDFQKRRPYTAYRWRFQEYAELGLLIMIVVALSYGARQGVMTFYYYPKLTWAIILRRFSMAQVYWLALATLYVSLPLLTLGKGRLKWQLFTLKLSRFSIKNPRQN</sequence>
<evidence type="ECO:0008006" key="4">
    <source>
        <dbReference type="Google" id="ProtNLM"/>
    </source>
</evidence>
<feature type="transmembrane region" description="Helical" evidence="1">
    <location>
        <begin position="99"/>
        <end position="119"/>
    </location>
</feature>
<dbReference type="eggNOG" id="COG0619">
    <property type="taxonomic scope" value="Bacteria"/>
</dbReference>
<evidence type="ECO:0000313" key="2">
    <source>
        <dbReference type="EMBL" id="EST89489.1"/>
    </source>
</evidence>
<feature type="transmembrane region" description="Helical" evidence="1">
    <location>
        <begin position="59"/>
        <end position="79"/>
    </location>
</feature>
<keyword evidence="1" id="KW-1133">Transmembrane helix</keyword>
<dbReference type="Proteomes" id="UP000018126">
    <property type="component" value="Unassembled WGS sequence"/>
</dbReference>
<name>V6Q2X8_9ENTE</name>
<keyword evidence="1" id="KW-0472">Membrane</keyword>
<dbReference type="EMBL" id="AYSH01000017">
    <property type="protein sequence ID" value="EST89489.1"/>
    <property type="molecule type" value="Genomic_DNA"/>
</dbReference>
<feature type="transmembrane region" description="Helical" evidence="1">
    <location>
        <begin position="232"/>
        <end position="256"/>
    </location>
</feature>
<accession>V6Q2X8</accession>
<comment type="caution">
    <text evidence="2">The sequence shown here is derived from an EMBL/GenBank/DDBJ whole genome shotgun (WGS) entry which is preliminary data.</text>
</comment>
<reference evidence="2 3" key="1">
    <citation type="journal article" date="2013" name="Genome Announc.">
        <title>High-Quality Draft Genome Sequence of Vagococcus lutrae Strain LBD1, Isolated from the Largemouth Bass Micropterus salmoides.</title>
        <authorList>
            <person name="Lebreton F."/>
            <person name="Valentino M.D."/>
            <person name="Duncan L.B."/>
            <person name="Zeng Q."/>
            <person name="Manson McGuire A."/>
            <person name="Earl A.M."/>
            <person name="Gilmore M.S."/>
        </authorList>
    </citation>
    <scope>NUCLEOTIDE SEQUENCE [LARGE SCALE GENOMIC DNA]</scope>
    <source>
        <strain evidence="2 3">LBD1</strain>
    </source>
</reference>
<protein>
    <recommendedName>
        <fullName evidence="4">Energy-coupling factor transporter transmembrane protein EcfT</fullName>
    </recommendedName>
</protein>
<dbReference type="AlphaFoldDB" id="V6Q2X8"/>
<organism evidence="2 3">
    <name type="scientific">Vagococcus lutrae LBD1</name>
    <dbReference type="NCBI Taxonomy" id="1408226"/>
    <lineage>
        <taxon>Bacteria</taxon>
        <taxon>Bacillati</taxon>
        <taxon>Bacillota</taxon>
        <taxon>Bacilli</taxon>
        <taxon>Lactobacillales</taxon>
        <taxon>Enterococcaceae</taxon>
        <taxon>Vagococcus</taxon>
    </lineage>
</organism>
<feature type="transmembrane region" description="Helical" evidence="1">
    <location>
        <begin position="6"/>
        <end position="39"/>
    </location>
</feature>
<keyword evidence="3" id="KW-1185">Reference proteome</keyword>
<feature type="transmembrane region" description="Helical" evidence="1">
    <location>
        <begin position="268"/>
        <end position="290"/>
    </location>
</feature>
<evidence type="ECO:0000313" key="3">
    <source>
        <dbReference type="Proteomes" id="UP000018126"/>
    </source>
</evidence>